<dbReference type="RefSeq" id="WP_245969539.1">
    <property type="nucleotide sequence ID" value="NZ_QWLA01000009.1"/>
</dbReference>
<reference evidence="2 3" key="1">
    <citation type="submission" date="2018-08" db="EMBL/GenBank/DDBJ databases">
        <title>Meiothermus roseus NBRC 110900 genome sequencing project.</title>
        <authorList>
            <person name="Da Costa M.S."/>
            <person name="Albuquerque L."/>
            <person name="Raposo P."/>
            <person name="Froufe H.J.C."/>
            <person name="Barroso C.S."/>
            <person name="Egas C."/>
        </authorList>
    </citation>
    <scope>NUCLEOTIDE SEQUENCE [LARGE SCALE GENOMIC DNA]</scope>
    <source>
        <strain evidence="2 3">NBRC 110900</strain>
    </source>
</reference>
<comment type="caution">
    <text evidence="2">The sequence shown here is derived from an EMBL/GenBank/DDBJ whole genome shotgun (WGS) entry which is preliminary data.</text>
</comment>
<dbReference type="EMBL" id="QWLA01000009">
    <property type="protein sequence ID" value="RIH88569.1"/>
    <property type="molecule type" value="Genomic_DNA"/>
</dbReference>
<keyword evidence="1" id="KW-0812">Transmembrane</keyword>
<keyword evidence="1" id="KW-0472">Membrane</keyword>
<gene>
    <name evidence="2" type="ORF">Mrose_00801</name>
</gene>
<keyword evidence="1" id="KW-1133">Transmembrane helix</keyword>
<evidence type="ECO:0000256" key="1">
    <source>
        <dbReference type="SAM" id="Phobius"/>
    </source>
</evidence>
<feature type="transmembrane region" description="Helical" evidence="1">
    <location>
        <begin position="6"/>
        <end position="27"/>
    </location>
</feature>
<keyword evidence="3" id="KW-1185">Reference proteome</keyword>
<evidence type="ECO:0000313" key="3">
    <source>
        <dbReference type="Proteomes" id="UP000265341"/>
    </source>
</evidence>
<organism evidence="2 3">
    <name type="scientific">Calidithermus roseus</name>
    <dbReference type="NCBI Taxonomy" id="1644118"/>
    <lineage>
        <taxon>Bacteria</taxon>
        <taxon>Thermotogati</taxon>
        <taxon>Deinococcota</taxon>
        <taxon>Deinococci</taxon>
        <taxon>Thermales</taxon>
        <taxon>Thermaceae</taxon>
        <taxon>Calidithermus</taxon>
    </lineage>
</organism>
<sequence length="119" mass="13256">MTPEVAAPLVIASAVVMALLFVSFVAPRSYQRRAYARVRAISRMSRLARKNNTVLRYHNGLPFVITFHRHGYTYVLEGRRVSRERLIKALGTGAEAVVSKVEQEEAMAAPNPTFITLPG</sequence>
<protein>
    <submittedName>
        <fullName evidence="2">Uncharacterized protein</fullName>
    </submittedName>
</protein>
<accession>A0A399EZU9</accession>
<evidence type="ECO:0000313" key="2">
    <source>
        <dbReference type="EMBL" id="RIH88569.1"/>
    </source>
</evidence>
<name>A0A399EZU9_9DEIN</name>
<proteinExistence type="predicted"/>
<dbReference type="AlphaFoldDB" id="A0A399EZU9"/>
<dbReference type="Proteomes" id="UP000265341">
    <property type="component" value="Unassembled WGS sequence"/>
</dbReference>